<proteinExistence type="predicted"/>
<protein>
    <submittedName>
        <fullName evidence="2">Glycosyltransferase family 4 protein</fullName>
    </submittedName>
</protein>
<evidence type="ECO:0000313" key="2">
    <source>
        <dbReference type="EMBL" id="NVD44774.1"/>
    </source>
</evidence>
<dbReference type="EMBL" id="JABWGV010000002">
    <property type="protein sequence ID" value="NVD44774.1"/>
    <property type="molecule type" value="Genomic_DNA"/>
</dbReference>
<dbReference type="CDD" id="cd03801">
    <property type="entry name" value="GT4_PimA-like"/>
    <property type="match status" value="1"/>
</dbReference>
<dbReference type="AlphaFoldDB" id="A0A850GYQ2"/>
<dbReference type="SUPFAM" id="SSF53756">
    <property type="entry name" value="UDP-Glycosyltransferase/glycogen phosphorylase"/>
    <property type="match status" value="1"/>
</dbReference>
<dbReference type="InterPro" id="IPR001296">
    <property type="entry name" value="Glyco_trans_1"/>
</dbReference>
<dbReference type="Gene3D" id="3.40.50.2000">
    <property type="entry name" value="Glycogen Phosphorylase B"/>
    <property type="match status" value="2"/>
</dbReference>
<evidence type="ECO:0000259" key="1">
    <source>
        <dbReference type="Pfam" id="PF00534"/>
    </source>
</evidence>
<accession>A0A850GYQ2</accession>
<dbReference type="Proteomes" id="UP000561438">
    <property type="component" value="Unassembled WGS sequence"/>
</dbReference>
<evidence type="ECO:0000313" key="3">
    <source>
        <dbReference type="Proteomes" id="UP000561438"/>
    </source>
</evidence>
<reference evidence="2 3" key="1">
    <citation type="submission" date="2020-06" db="EMBL/GenBank/DDBJ databases">
        <title>Altererythrobacter sp. HHU K3-1.</title>
        <authorList>
            <person name="Zhang D."/>
            <person name="Xue H."/>
        </authorList>
    </citation>
    <scope>NUCLEOTIDE SEQUENCE [LARGE SCALE GENOMIC DNA]</scope>
    <source>
        <strain evidence="2 3">HHU K3-1</strain>
    </source>
</reference>
<comment type="caution">
    <text evidence="2">The sequence shown here is derived from an EMBL/GenBank/DDBJ whole genome shotgun (WGS) entry which is preliminary data.</text>
</comment>
<organism evidence="2 3">
    <name type="scientific">Qipengyuania atrilutea</name>
    <dbReference type="NCBI Taxonomy" id="2744473"/>
    <lineage>
        <taxon>Bacteria</taxon>
        <taxon>Pseudomonadati</taxon>
        <taxon>Pseudomonadota</taxon>
        <taxon>Alphaproteobacteria</taxon>
        <taxon>Sphingomonadales</taxon>
        <taxon>Erythrobacteraceae</taxon>
        <taxon>Qipengyuania</taxon>
    </lineage>
</organism>
<dbReference type="PANTHER" id="PTHR12526:SF637">
    <property type="entry name" value="GLYCOSYLTRANSFERASE EPSF-RELATED"/>
    <property type="match status" value="1"/>
</dbReference>
<dbReference type="Pfam" id="PF00534">
    <property type="entry name" value="Glycos_transf_1"/>
    <property type="match status" value="1"/>
</dbReference>
<keyword evidence="2" id="KW-0808">Transferase</keyword>
<sequence length="424" mass="47779">MTDRKNNRNCRQWPDGGIMSARSVSIFFFAGDFAEVLRRHDKGEPQVYATHPEVAKLVTSLADRGVRVTIYRYWSDDRRVEEPRNNVKIIALNAQRVGDNSLLRAALADDSSEVLIPHFPNLDFVNACMQTGRPVMLAMANSYNRTGPRGYVERRKLAKVLNDARLLLVANHCWPSAMKLAEYGVDANKLLAWDVPKMFSPDQFEPRSRSYETAPLIVYAGVINEQKGVGDLLHAIGILKKRGIILRAKLAGSGDLDAMNRLVAKLRIEDQVTFLGRIPNPEVIELFRSSDLIAVPSRHSFPEGFPLALFEAIASRTPIVCSDHPMFFPILGTNDRAGIFRQRNPKSFADAIERLLTNQDLYAKMSRTAEDSWSDLQRSVDWKTLIDEFVTNGASSKWIRQRTFNHLLASSRALASAGIYRFES</sequence>
<dbReference type="GO" id="GO:0016757">
    <property type="term" value="F:glycosyltransferase activity"/>
    <property type="evidence" value="ECO:0007669"/>
    <property type="project" value="InterPro"/>
</dbReference>
<name>A0A850GYQ2_9SPHN</name>
<keyword evidence="3" id="KW-1185">Reference proteome</keyword>
<dbReference type="PANTHER" id="PTHR12526">
    <property type="entry name" value="GLYCOSYLTRANSFERASE"/>
    <property type="match status" value="1"/>
</dbReference>
<gene>
    <name evidence="2" type="ORF">HUV48_07035</name>
</gene>
<feature type="domain" description="Glycosyl transferase family 1" evidence="1">
    <location>
        <begin position="206"/>
        <end position="370"/>
    </location>
</feature>
<dbReference type="RefSeq" id="WP_176267073.1">
    <property type="nucleotide sequence ID" value="NZ_JABWGV010000002.1"/>
</dbReference>